<dbReference type="SUPFAM" id="SSF103473">
    <property type="entry name" value="MFS general substrate transporter"/>
    <property type="match status" value="1"/>
</dbReference>
<feature type="transmembrane region" description="Helical" evidence="5">
    <location>
        <begin position="207"/>
        <end position="226"/>
    </location>
</feature>
<keyword evidence="4 5" id="KW-0472">Membrane</keyword>
<evidence type="ECO:0000313" key="6">
    <source>
        <dbReference type="EMBL" id="GBM16761.1"/>
    </source>
</evidence>
<feature type="transmembrane region" description="Helical" evidence="5">
    <location>
        <begin position="142"/>
        <end position="161"/>
    </location>
</feature>
<reference evidence="6 7" key="1">
    <citation type="journal article" date="2019" name="Sci. Rep.">
        <title>Orb-weaving spider Araneus ventricosus genome elucidates the spidroin gene catalogue.</title>
        <authorList>
            <person name="Kono N."/>
            <person name="Nakamura H."/>
            <person name="Ohtoshi R."/>
            <person name="Moran D.A.P."/>
            <person name="Shinohara A."/>
            <person name="Yoshida Y."/>
            <person name="Fujiwara M."/>
            <person name="Mori M."/>
            <person name="Tomita M."/>
            <person name="Arakawa K."/>
        </authorList>
    </citation>
    <scope>NUCLEOTIDE SEQUENCE [LARGE SCALE GENOMIC DNA]</scope>
</reference>
<organism evidence="6 7">
    <name type="scientific">Araneus ventricosus</name>
    <name type="common">Orbweaver spider</name>
    <name type="synonym">Epeira ventricosa</name>
    <dbReference type="NCBI Taxonomy" id="182803"/>
    <lineage>
        <taxon>Eukaryota</taxon>
        <taxon>Metazoa</taxon>
        <taxon>Ecdysozoa</taxon>
        <taxon>Arthropoda</taxon>
        <taxon>Chelicerata</taxon>
        <taxon>Arachnida</taxon>
        <taxon>Araneae</taxon>
        <taxon>Araneomorphae</taxon>
        <taxon>Entelegynae</taxon>
        <taxon>Araneoidea</taxon>
        <taxon>Araneidae</taxon>
        <taxon>Araneus</taxon>
    </lineage>
</organism>
<feature type="transmembrane region" description="Helical" evidence="5">
    <location>
        <begin position="309"/>
        <end position="329"/>
    </location>
</feature>
<dbReference type="GO" id="GO:0022857">
    <property type="term" value="F:transmembrane transporter activity"/>
    <property type="evidence" value="ECO:0007669"/>
    <property type="project" value="TreeGrafter"/>
</dbReference>
<dbReference type="GO" id="GO:0016020">
    <property type="term" value="C:membrane"/>
    <property type="evidence" value="ECO:0007669"/>
    <property type="project" value="UniProtKB-SubCell"/>
</dbReference>
<feature type="transmembrane region" description="Helical" evidence="5">
    <location>
        <begin position="173"/>
        <end position="195"/>
    </location>
</feature>
<evidence type="ECO:0000256" key="2">
    <source>
        <dbReference type="ARBA" id="ARBA00022692"/>
    </source>
</evidence>
<feature type="transmembrane region" description="Helical" evidence="5">
    <location>
        <begin position="429"/>
        <end position="451"/>
    </location>
</feature>
<sequence>MGELQKVVSDDSKMVVYQKFGVIGSTLVFAVLQKLKFQIFRLFIVYDTCRRTRICDNSTGLLNSTDVYFRDENVSNYLFKSLIINNAVSVFPCIFLAAWSDKHGRKALLSLPFVGSFLGDILMLVLLYIPTASRNLLLLSEALHGFFGGTVLIGLGCLCYLTDSTDHRLRTWFIGLFLGGLNFLPVIEMTFQYYFTPLRIPLDFQTLILIGISVRMFFTVYFLVYIKVFVVESVFVLGSYHGNPWTNLLTPINVSDTVNCVFKRRLDNMRFFIIALCTVFIFYSFVLYGNLIVWTRHFWEFFRWPLKDVLLFSGTYASCQTLTLWISIYSALKCRVLDIELGIYGTLSLAASCITLTFIRNSWLAVMGALIGIASLLIPTSILSVLSKLIERVETGSMYAGIGFLMLLSQLMSIPSYRALYEVCAEAGIPQVTFLLSFGFATFGMLFFIYLKKHIAPDLLGHLNGSESLALISRKTEHLFQ</sequence>
<dbReference type="InterPro" id="IPR036259">
    <property type="entry name" value="MFS_trans_sf"/>
</dbReference>
<protein>
    <recommendedName>
        <fullName evidence="8">Solute carrier family 46 member 3</fullName>
    </recommendedName>
</protein>
<feature type="transmembrane region" description="Helical" evidence="5">
    <location>
        <begin position="398"/>
        <end position="417"/>
    </location>
</feature>
<dbReference type="Proteomes" id="UP000499080">
    <property type="component" value="Unassembled WGS sequence"/>
</dbReference>
<dbReference type="Gene3D" id="1.20.1250.20">
    <property type="entry name" value="MFS general substrate transporter like domains"/>
    <property type="match status" value="1"/>
</dbReference>
<gene>
    <name evidence="6" type="ORF">AVEN_9358_1</name>
</gene>
<dbReference type="OrthoDB" id="3026777at2759"/>
<comment type="caution">
    <text evidence="6">The sequence shown here is derived from an EMBL/GenBank/DDBJ whole genome shotgun (WGS) entry which is preliminary data.</text>
</comment>
<dbReference type="PANTHER" id="PTHR23507">
    <property type="entry name" value="ZGC:174356"/>
    <property type="match status" value="1"/>
</dbReference>
<keyword evidence="2 5" id="KW-0812">Transmembrane</keyword>
<dbReference type="AlphaFoldDB" id="A0A4Y2DJ86"/>
<feature type="transmembrane region" description="Helical" evidence="5">
    <location>
        <begin position="271"/>
        <end position="289"/>
    </location>
</feature>
<feature type="transmembrane region" description="Helical" evidence="5">
    <location>
        <begin position="341"/>
        <end position="359"/>
    </location>
</feature>
<accession>A0A4Y2DJ86</accession>
<evidence type="ECO:0000313" key="7">
    <source>
        <dbReference type="Proteomes" id="UP000499080"/>
    </source>
</evidence>
<dbReference type="EMBL" id="BGPR01000379">
    <property type="protein sequence ID" value="GBM16761.1"/>
    <property type="molecule type" value="Genomic_DNA"/>
</dbReference>
<keyword evidence="3 5" id="KW-1133">Transmembrane helix</keyword>
<name>A0A4Y2DJ86_ARAVE</name>
<keyword evidence="7" id="KW-1185">Reference proteome</keyword>
<dbReference type="PANTHER" id="PTHR23507:SF1">
    <property type="entry name" value="FI18259P1-RELATED"/>
    <property type="match status" value="1"/>
</dbReference>
<proteinExistence type="predicted"/>
<evidence type="ECO:0000256" key="5">
    <source>
        <dbReference type="SAM" id="Phobius"/>
    </source>
</evidence>
<feature type="transmembrane region" description="Helical" evidence="5">
    <location>
        <begin position="111"/>
        <end position="130"/>
    </location>
</feature>
<comment type="subcellular location">
    <subcellularLocation>
        <location evidence="1">Membrane</location>
        <topology evidence="1">Multi-pass membrane protein</topology>
    </subcellularLocation>
</comment>
<evidence type="ECO:0000256" key="1">
    <source>
        <dbReference type="ARBA" id="ARBA00004141"/>
    </source>
</evidence>
<evidence type="ECO:0000256" key="3">
    <source>
        <dbReference type="ARBA" id="ARBA00022989"/>
    </source>
</evidence>
<evidence type="ECO:0008006" key="8">
    <source>
        <dbReference type="Google" id="ProtNLM"/>
    </source>
</evidence>
<feature type="transmembrane region" description="Helical" evidence="5">
    <location>
        <begin position="365"/>
        <end position="386"/>
    </location>
</feature>
<evidence type="ECO:0000256" key="4">
    <source>
        <dbReference type="ARBA" id="ARBA00023136"/>
    </source>
</evidence>